<evidence type="ECO:0000313" key="17">
    <source>
        <dbReference type="Proteomes" id="UP000254866"/>
    </source>
</evidence>
<evidence type="ECO:0000256" key="8">
    <source>
        <dbReference type="ARBA" id="ARBA00023277"/>
    </source>
</evidence>
<protein>
    <recommendedName>
        <fullName evidence="12">Beta-xylanase</fullName>
        <ecNumber evidence="12">3.2.1.8</ecNumber>
    </recommendedName>
</protein>
<proteinExistence type="inferred from homology"/>
<dbReference type="RefSeq" id="XP_031868482.1">
    <property type="nucleotide sequence ID" value="XM_032015061.1"/>
</dbReference>
<keyword evidence="14" id="KW-0732">Signal</keyword>
<dbReference type="EC" id="3.2.1.8" evidence="12"/>
<dbReference type="PRINTS" id="PR00134">
    <property type="entry name" value="GLHYDRLASE10"/>
</dbReference>
<dbReference type="GO" id="GO:0005576">
    <property type="term" value="C:extracellular region"/>
    <property type="evidence" value="ECO:0007669"/>
    <property type="project" value="UniProtKB-SubCell"/>
</dbReference>
<feature type="chain" id="PRO_5016985353" description="Beta-xylanase" evidence="14">
    <location>
        <begin position="21"/>
        <end position="361"/>
    </location>
</feature>
<dbReference type="SMART" id="SM00633">
    <property type="entry name" value="Glyco_10"/>
    <property type="match status" value="1"/>
</dbReference>
<dbReference type="GeneID" id="43599287"/>
<feature type="domain" description="GH10" evidence="15">
    <location>
        <begin position="19"/>
        <end position="336"/>
    </location>
</feature>
<comment type="catalytic activity">
    <reaction evidence="1 12">
        <text>Endohydrolysis of (1-&gt;4)-beta-D-xylosidic linkages in xylans.</text>
        <dbReference type="EC" id="3.2.1.8"/>
    </reaction>
</comment>
<comment type="pathway">
    <text evidence="3">Glycan degradation; xylan degradation.</text>
</comment>
<feature type="active site" description="Nucleophile" evidence="11">
    <location>
        <position position="258"/>
    </location>
</feature>
<keyword evidence="10 12" id="KW-0624">Polysaccharide degradation</keyword>
<dbReference type="GO" id="GO:0045493">
    <property type="term" value="P:xylan catabolic process"/>
    <property type="evidence" value="ECO:0007669"/>
    <property type="project" value="UniProtKB-KW"/>
</dbReference>
<dbReference type="AlphaFoldDB" id="A0A370TJX9"/>
<dbReference type="Proteomes" id="UP000254866">
    <property type="component" value="Unassembled WGS sequence"/>
</dbReference>
<organism evidence="16 17">
    <name type="scientific">Venustampulla echinocandica</name>
    <dbReference type="NCBI Taxonomy" id="2656787"/>
    <lineage>
        <taxon>Eukaryota</taxon>
        <taxon>Fungi</taxon>
        <taxon>Dikarya</taxon>
        <taxon>Ascomycota</taxon>
        <taxon>Pezizomycotina</taxon>
        <taxon>Leotiomycetes</taxon>
        <taxon>Helotiales</taxon>
        <taxon>Pleuroascaceae</taxon>
        <taxon>Venustampulla</taxon>
    </lineage>
</organism>
<accession>A0A370TJX9</accession>
<evidence type="ECO:0000256" key="10">
    <source>
        <dbReference type="ARBA" id="ARBA00023326"/>
    </source>
</evidence>
<keyword evidence="8 12" id="KW-0119">Carbohydrate metabolism</keyword>
<evidence type="ECO:0000256" key="5">
    <source>
        <dbReference type="ARBA" id="ARBA00022525"/>
    </source>
</evidence>
<keyword evidence="6 16" id="KW-0858">Xylan degradation</keyword>
<keyword evidence="9 12" id="KW-0326">Glycosidase</keyword>
<dbReference type="GO" id="GO:0031176">
    <property type="term" value="F:endo-1,4-beta-xylanase activity"/>
    <property type="evidence" value="ECO:0007669"/>
    <property type="project" value="UniProtKB-EC"/>
</dbReference>
<feature type="signal peptide" evidence="14">
    <location>
        <begin position="1"/>
        <end position="20"/>
    </location>
</feature>
<dbReference type="PROSITE" id="PS00591">
    <property type="entry name" value="GH10_1"/>
    <property type="match status" value="1"/>
</dbReference>
<evidence type="ECO:0000256" key="12">
    <source>
        <dbReference type="RuleBase" id="RU361174"/>
    </source>
</evidence>
<dbReference type="Gene3D" id="3.20.20.80">
    <property type="entry name" value="Glycosidases"/>
    <property type="match status" value="1"/>
</dbReference>
<keyword evidence="5" id="KW-0964">Secreted</keyword>
<comment type="subcellular location">
    <subcellularLocation>
        <location evidence="2">Secreted</location>
    </subcellularLocation>
</comment>
<dbReference type="STRING" id="2656787.A0A370TJX9"/>
<dbReference type="InterPro" id="IPR017853">
    <property type="entry name" value="GH"/>
</dbReference>
<keyword evidence="17" id="KW-1185">Reference proteome</keyword>
<gene>
    <name evidence="16" type="ORF">BP5553_06438</name>
</gene>
<dbReference type="InterPro" id="IPR044846">
    <property type="entry name" value="GH10"/>
</dbReference>
<keyword evidence="7 12" id="KW-0378">Hydrolase</keyword>
<name>A0A370TJX9_9HELO</name>
<comment type="similarity">
    <text evidence="4 12">Belongs to the glycosyl hydrolase 10 (cellulase F) family.</text>
</comment>
<sequence>MHFSLSTVAAAAALPLLASAQLNQLAKAAGKLYFGTATDNGELGNEQYVKILSDTKEFGQLVPSNGQKWFAIEPELGVFNFTYGEVVTKLAKKNKQMLRCHNLVWHSQLAPWVDSLTWSKKNLTEALIRHVTAEAKHWKGQCYAWDVLNEALNEDGTYRNDTFLQVLGPSYIEIAFRAAAAADPHAKLYYNDYNIESPNAKSASVRKNIVGMLQKAGVKIDGVGLQSHFIVGSTPTIDEQISTMRSYEKMGMEVAITELDVRLEEPETAANLAQQSLDYKSSVGACMQVDGCVGITVWDFWDPVSWVPDVFTGFGSATLYFANFTKHPAYYGVVEALKNNTGKGHHPHPGHNGNGDHHGGH</sequence>
<dbReference type="Pfam" id="PF00331">
    <property type="entry name" value="Glyco_hydro_10"/>
    <property type="match status" value="1"/>
</dbReference>
<evidence type="ECO:0000256" key="14">
    <source>
        <dbReference type="SAM" id="SignalP"/>
    </source>
</evidence>
<comment type="caution">
    <text evidence="16">The sequence shown here is derived from an EMBL/GenBank/DDBJ whole genome shotgun (WGS) entry which is preliminary data.</text>
</comment>
<evidence type="ECO:0000256" key="6">
    <source>
        <dbReference type="ARBA" id="ARBA00022651"/>
    </source>
</evidence>
<dbReference type="PANTHER" id="PTHR31490:SF35">
    <property type="entry name" value="ENDO-1,4-BETA-XYLANASE"/>
    <property type="match status" value="1"/>
</dbReference>
<dbReference type="EMBL" id="NPIC01000005">
    <property type="protein sequence ID" value="RDL35826.1"/>
    <property type="molecule type" value="Genomic_DNA"/>
</dbReference>
<evidence type="ECO:0000313" key="16">
    <source>
        <dbReference type="EMBL" id="RDL35826.1"/>
    </source>
</evidence>
<dbReference type="InterPro" id="IPR031158">
    <property type="entry name" value="GH10_AS"/>
</dbReference>
<evidence type="ECO:0000256" key="11">
    <source>
        <dbReference type="PROSITE-ProRule" id="PRU10061"/>
    </source>
</evidence>
<evidence type="ECO:0000256" key="1">
    <source>
        <dbReference type="ARBA" id="ARBA00000681"/>
    </source>
</evidence>
<evidence type="ECO:0000256" key="13">
    <source>
        <dbReference type="SAM" id="MobiDB-lite"/>
    </source>
</evidence>
<dbReference type="OrthoDB" id="3055998at2759"/>
<reference evidence="16 17" key="1">
    <citation type="journal article" date="2018" name="IMA Fungus">
        <title>IMA Genome-F 9: Draft genome sequence of Annulohypoxylon stygium, Aspergillus mulundensis, Berkeleyomyces basicola (syn. Thielaviopsis basicola), Ceratocystis smalleyi, two Cercospora beticola strains, Coleophoma cylindrospora, Fusarium fracticaudum, Phialophora cf. hyalina, and Morchella septimelata.</title>
        <authorList>
            <person name="Wingfield B.D."/>
            <person name="Bills G.F."/>
            <person name="Dong Y."/>
            <person name="Huang W."/>
            <person name="Nel W.J."/>
            <person name="Swalarsk-Parry B.S."/>
            <person name="Vaghefi N."/>
            <person name="Wilken P.M."/>
            <person name="An Z."/>
            <person name="de Beer Z.W."/>
            <person name="De Vos L."/>
            <person name="Chen L."/>
            <person name="Duong T.A."/>
            <person name="Gao Y."/>
            <person name="Hammerbacher A."/>
            <person name="Kikkert J.R."/>
            <person name="Li Y."/>
            <person name="Li H."/>
            <person name="Li K."/>
            <person name="Li Q."/>
            <person name="Liu X."/>
            <person name="Ma X."/>
            <person name="Naidoo K."/>
            <person name="Pethybridge S.J."/>
            <person name="Sun J."/>
            <person name="Steenkamp E.T."/>
            <person name="van der Nest M.A."/>
            <person name="van Wyk S."/>
            <person name="Wingfield M.J."/>
            <person name="Xiong C."/>
            <person name="Yue Q."/>
            <person name="Zhang X."/>
        </authorList>
    </citation>
    <scope>NUCLEOTIDE SEQUENCE [LARGE SCALE GENOMIC DNA]</scope>
    <source>
        <strain evidence="16 17">BP 5553</strain>
    </source>
</reference>
<evidence type="ECO:0000256" key="2">
    <source>
        <dbReference type="ARBA" id="ARBA00004613"/>
    </source>
</evidence>
<evidence type="ECO:0000256" key="3">
    <source>
        <dbReference type="ARBA" id="ARBA00004851"/>
    </source>
</evidence>
<dbReference type="InterPro" id="IPR001000">
    <property type="entry name" value="GH10_dom"/>
</dbReference>
<feature type="region of interest" description="Disordered" evidence="13">
    <location>
        <begin position="341"/>
        <end position="361"/>
    </location>
</feature>
<evidence type="ECO:0000259" key="15">
    <source>
        <dbReference type="PROSITE" id="PS51760"/>
    </source>
</evidence>
<dbReference type="PANTHER" id="PTHR31490">
    <property type="entry name" value="GLYCOSYL HYDROLASE"/>
    <property type="match status" value="1"/>
</dbReference>
<evidence type="ECO:0000256" key="7">
    <source>
        <dbReference type="ARBA" id="ARBA00022801"/>
    </source>
</evidence>
<dbReference type="PROSITE" id="PS51760">
    <property type="entry name" value="GH10_2"/>
    <property type="match status" value="1"/>
</dbReference>
<evidence type="ECO:0000256" key="4">
    <source>
        <dbReference type="ARBA" id="ARBA00007495"/>
    </source>
</evidence>
<dbReference type="SUPFAM" id="SSF51445">
    <property type="entry name" value="(Trans)glycosidases"/>
    <property type="match status" value="1"/>
</dbReference>
<evidence type="ECO:0000256" key="9">
    <source>
        <dbReference type="ARBA" id="ARBA00023295"/>
    </source>
</evidence>